<reference evidence="7" key="1">
    <citation type="submission" date="2020-01" db="EMBL/GenBank/DDBJ databases">
        <authorList>
            <person name="Mishra B."/>
        </authorList>
    </citation>
    <scope>NUCLEOTIDE SEQUENCE [LARGE SCALE GENOMIC DNA]</scope>
</reference>
<dbReference type="Pfam" id="PF06839">
    <property type="entry name" value="Zn_ribbon_GRF"/>
    <property type="match status" value="1"/>
</dbReference>
<dbReference type="EMBL" id="CACVBM020001695">
    <property type="protein sequence ID" value="CAA7057503.1"/>
    <property type="molecule type" value="Genomic_DNA"/>
</dbReference>
<dbReference type="PANTHER" id="PTHR33248">
    <property type="entry name" value="ZINC ION-BINDING PROTEIN"/>
    <property type="match status" value="1"/>
</dbReference>
<proteinExistence type="predicted"/>
<comment type="caution">
    <text evidence="7">The sequence shown here is derived from an EMBL/GenBank/DDBJ whole genome shotgun (WGS) entry which is preliminary data.</text>
</comment>
<dbReference type="GO" id="GO:0008270">
    <property type="term" value="F:zinc ion binding"/>
    <property type="evidence" value="ECO:0007669"/>
    <property type="project" value="UniProtKB-KW"/>
</dbReference>
<evidence type="ECO:0000313" key="8">
    <source>
        <dbReference type="Proteomes" id="UP000467841"/>
    </source>
</evidence>
<keyword evidence="5" id="KW-1133">Transmembrane helix</keyword>
<evidence type="ECO:0000256" key="2">
    <source>
        <dbReference type="ARBA" id="ARBA00022771"/>
    </source>
</evidence>
<evidence type="ECO:0000259" key="6">
    <source>
        <dbReference type="PROSITE" id="PS51999"/>
    </source>
</evidence>
<dbReference type="AlphaFoldDB" id="A0A6D2LBY0"/>
<protein>
    <recommendedName>
        <fullName evidence="6">GRF-type domain-containing protein</fullName>
    </recommendedName>
</protein>
<evidence type="ECO:0000256" key="1">
    <source>
        <dbReference type="ARBA" id="ARBA00022723"/>
    </source>
</evidence>
<evidence type="ECO:0000256" key="3">
    <source>
        <dbReference type="ARBA" id="ARBA00022833"/>
    </source>
</evidence>
<dbReference type="PROSITE" id="PS51999">
    <property type="entry name" value="ZF_GRF"/>
    <property type="match status" value="1"/>
</dbReference>
<gene>
    <name evidence="7" type="ORF">MERR_LOCUS44739</name>
</gene>
<organism evidence="7 8">
    <name type="scientific">Microthlaspi erraticum</name>
    <dbReference type="NCBI Taxonomy" id="1685480"/>
    <lineage>
        <taxon>Eukaryota</taxon>
        <taxon>Viridiplantae</taxon>
        <taxon>Streptophyta</taxon>
        <taxon>Embryophyta</taxon>
        <taxon>Tracheophyta</taxon>
        <taxon>Spermatophyta</taxon>
        <taxon>Magnoliopsida</taxon>
        <taxon>eudicotyledons</taxon>
        <taxon>Gunneridae</taxon>
        <taxon>Pentapetalae</taxon>
        <taxon>rosids</taxon>
        <taxon>malvids</taxon>
        <taxon>Brassicales</taxon>
        <taxon>Brassicaceae</taxon>
        <taxon>Coluteocarpeae</taxon>
        <taxon>Microthlaspi</taxon>
    </lineage>
</organism>
<sequence>MPRRQGLRLTMSSGASNNRHFGIRGLPKACVCGRPIVLWDSKTQDNPGRPFYKCETQRNDHYFRWVEECMLEEIQDVVAKIEKPEFHIGSSSSDLAGMKKLVQHLSNTTKQLSRDVKRLKIIAISSTGLLASVIAAIAYFNFR</sequence>
<dbReference type="OrthoDB" id="1078464at2759"/>
<evidence type="ECO:0000313" key="7">
    <source>
        <dbReference type="EMBL" id="CAA7057503.1"/>
    </source>
</evidence>
<keyword evidence="8" id="KW-1185">Reference proteome</keyword>
<dbReference type="Proteomes" id="UP000467841">
    <property type="component" value="Unassembled WGS sequence"/>
</dbReference>
<dbReference type="InterPro" id="IPR010666">
    <property type="entry name" value="Znf_GRF"/>
</dbReference>
<evidence type="ECO:0000256" key="5">
    <source>
        <dbReference type="SAM" id="Phobius"/>
    </source>
</evidence>
<accession>A0A6D2LBY0</accession>
<keyword evidence="5" id="KW-0472">Membrane</keyword>
<feature type="transmembrane region" description="Helical" evidence="5">
    <location>
        <begin position="121"/>
        <end position="142"/>
    </location>
</feature>
<feature type="domain" description="GRF-type" evidence="6">
    <location>
        <begin position="30"/>
        <end position="69"/>
    </location>
</feature>
<keyword evidence="3" id="KW-0862">Zinc</keyword>
<keyword evidence="1" id="KW-0479">Metal-binding</keyword>
<evidence type="ECO:0000256" key="4">
    <source>
        <dbReference type="PROSITE-ProRule" id="PRU01343"/>
    </source>
</evidence>
<name>A0A6D2LBY0_9BRAS</name>
<keyword evidence="2 4" id="KW-0863">Zinc-finger</keyword>
<keyword evidence="5" id="KW-0812">Transmembrane</keyword>